<evidence type="ECO:0000256" key="1">
    <source>
        <dbReference type="ARBA" id="ARBA00007118"/>
    </source>
</evidence>
<dbReference type="KEGG" id="taa:NMY3_02918"/>
<feature type="domain" description="Nitroreductase" evidence="3">
    <location>
        <begin position="81"/>
        <end position="152"/>
    </location>
</feature>
<sequence>MINIISHKWYNMDAYDCIVTKLEVREFSDQNSVSSEIRLKILEAARLTGSSLNTQPWRFIVIQNKDNLMKLSNDSTSGKWISGANFAIIVLTNPYFRFHLIDAGKVVQNMQLAAWNYGVGSALFTGIEEDRVRKDFSIPIDYKPVIVVGFGYPRKKIDGKTKKKNRLTMHELVSFEEYGKS</sequence>
<name>A0A654M1Q3_9ARCH</name>
<dbReference type="Proteomes" id="UP000058925">
    <property type="component" value="Chromosome"/>
</dbReference>
<dbReference type="PANTHER" id="PTHR43673:SF10">
    <property type="entry name" value="NADH DEHYDROGENASE_NAD(P)H NITROREDUCTASE XCC3605-RELATED"/>
    <property type="match status" value="1"/>
</dbReference>
<feature type="domain" description="Nitroreductase" evidence="3">
    <location>
        <begin position="24"/>
        <end position="73"/>
    </location>
</feature>
<dbReference type="EMBL" id="CP012850">
    <property type="protein sequence ID" value="ALI37107.1"/>
    <property type="molecule type" value="Genomic_DNA"/>
</dbReference>
<dbReference type="RefSeq" id="WP_231100064.1">
    <property type="nucleotide sequence ID" value="NZ_CP012850.1"/>
</dbReference>
<organism evidence="4 5">
    <name type="scientific">Candidatus Nitrosocosmicus oleophilus</name>
    <dbReference type="NCBI Taxonomy" id="1353260"/>
    <lineage>
        <taxon>Archaea</taxon>
        <taxon>Nitrososphaerota</taxon>
        <taxon>Nitrososphaeria</taxon>
        <taxon>Nitrososphaerales</taxon>
        <taxon>Nitrososphaeraceae</taxon>
        <taxon>Candidatus Nitrosocosmicus</taxon>
    </lineage>
</organism>
<reference evidence="5" key="1">
    <citation type="submission" date="2015-10" db="EMBL/GenBank/DDBJ databases">
        <title>Niche specialization of a soil ammonia-oxidizing archaeon, Candidatus Nitrosocosmicus oleophilus.</title>
        <authorList>
            <person name="Jung M.-Y."/>
            <person name="Rhee S.-K."/>
        </authorList>
    </citation>
    <scope>NUCLEOTIDE SEQUENCE [LARGE SCALE GENOMIC DNA]</scope>
    <source>
        <strain evidence="5">MY3</strain>
    </source>
</reference>
<accession>A0A654M1Q3</accession>
<dbReference type="GeneID" id="60422798"/>
<keyword evidence="5" id="KW-1185">Reference proteome</keyword>
<dbReference type="GO" id="GO:0016491">
    <property type="term" value="F:oxidoreductase activity"/>
    <property type="evidence" value="ECO:0007669"/>
    <property type="project" value="UniProtKB-KW"/>
</dbReference>
<protein>
    <submittedName>
        <fullName evidence="4">Nitroreductase A</fullName>
    </submittedName>
</protein>
<evidence type="ECO:0000259" key="3">
    <source>
        <dbReference type="Pfam" id="PF00881"/>
    </source>
</evidence>
<dbReference type="AlphaFoldDB" id="A0A654M1Q3"/>
<proteinExistence type="inferred from homology"/>
<dbReference type="CDD" id="cd02062">
    <property type="entry name" value="Nitro_FMN_reductase"/>
    <property type="match status" value="1"/>
</dbReference>
<gene>
    <name evidence="4" type="ORF">NMY3_02918</name>
</gene>
<evidence type="ECO:0000313" key="5">
    <source>
        <dbReference type="Proteomes" id="UP000058925"/>
    </source>
</evidence>
<dbReference type="PANTHER" id="PTHR43673">
    <property type="entry name" value="NAD(P)H NITROREDUCTASE YDGI-RELATED"/>
    <property type="match status" value="1"/>
</dbReference>
<dbReference type="InterPro" id="IPR029479">
    <property type="entry name" value="Nitroreductase"/>
</dbReference>
<evidence type="ECO:0000313" key="4">
    <source>
        <dbReference type="EMBL" id="ALI37107.1"/>
    </source>
</evidence>
<keyword evidence="2" id="KW-0560">Oxidoreductase</keyword>
<dbReference type="Pfam" id="PF00881">
    <property type="entry name" value="Nitroreductase"/>
    <property type="match status" value="2"/>
</dbReference>
<dbReference type="SUPFAM" id="SSF55469">
    <property type="entry name" value="FMN-dependent nitroreductase-like"/>
    <property type="match status" value="1"/>
</dbReference>
<evidence type="ECO:0000256" key="2">
    <source>
        <dbReference type="ARBA" id="ARBA00023002"/>
    </source>
</evidence>
<dbReference type="Gene3D" id="3.40.109.10">
    <property type="entry name" value="NADH Oxidase"/>
    <property type="match status" value="1"/>
</dbReference>
<dbReference type="InterPro" id="IPR000415">
    <property type="entry name" value="Nitroreductase-like"/>
</dbReference>
<comment type="similarity">
    <text evidence="1">Belongs to the nitroreductase family.</text>
</comment>